<feature type="domain" description="RCK C-terminal" evidence="8">
    <location>
        <begin position="140"/>
        <end position="225"/>
    </location>
</feature>
<dbReference type="SUPFAM" id="SSF51735">
    <property type="entry name" value="NAD(P)-binding Rossmann-fold domains"/>
    <property type="match status" value="2"/>
</dbReference>
<keyword evidence="4" id="KW-0630">Potassium</keyword>
<feature type="domain" description="RCK C-terminal" evidence="8">
    <location>
        <begin position="371"/>
        <end position="452"/>
    </location>
</feature>
<feature type="domain" description="RCK N-terminal" evidence="7">
    <location>
        <begin position="1"/>
        <end position="122"/>
    </location>
</feature>
<reference evidence="9" key="1">
    <citation type="submission" date="2020-10" db="EMBL/GenBank/DDBJ databases">
        <authorList>
            <person name="Gilroy R."/>
        </authorList>
    </citation>
    <scope>NUCLEOTIDE SEQUENCE</scope>
    <source>
        <strain evidence="9">14700</strain>
    </source>
</reference>
<evidence type="ECO:0000256" key="5">
    <source>
        <dbReference type="ARBA" id="ARBA00023027"/>
    </source>
</evidence>
<evidence type="ECO:0000256" key="2">
    <source>
        <dbReference type="ARBA" id="ARBA00022448"/>
    </source>
</evidence>
<evidence type="ECO:0000313" key="9">
    <source>
        <dbReference type="EMBL" id="MBO8469079.1"/>
    </source>
</evidence>
<keyword evidence="5" id="KW-0520">NAD</keyword>
<proteinExistence type="predicted"/>
<gene>
    <name evidence="9" type="ORF">IAA72_04780</name>
</gene>
<protein>
    <recommendedName>
        <fullName evidence="1">Trk system potassium uptake protein TrkA</fullName>
    </recommendedName>
</protein>
<dbReference type="Proteomes" id="UP000810292">
    <property type="component" value="Unassembled WGS sequence"/>
</dbReference>
<evidence type="ECO:0000256" key="4">
    <source>
        <dbReference type="ARBA" id="ARBA00022958"/>
    </source>
</evidence>
<keyword evidence="6" id="KW-0406">Ion transport</keyword>
<dbReference type="InterPro" id="IPR036291">
    <property type="entry name" value="NAD(P)-bd_dom_sf"/>
</dbReference>
<dbReference type="InterPro" id="IPR050721">
    <property type="entry name" value="Trk_Ktr_HKT_K-transport"/>
</dbReference>
<dbReference type="Pfam" id="PF02080">
    <property type="entry name" value="TrkA_C"/>
    <property type="match status" value="2"/>
</dbReference>
<name>A0A9D9IAL2_9SPIO</name>
<sequence length="452" mass="49383">MNVLIIGAGRRGLRIAQHLSAEGASITFLDRSAVRCQIAEARLDCLSVCGSGTDIEKLREAGAENADTVIAATDSDEINIVSCGIIASAFPDVENTIAVIRSSGYLGEAELPHMILGITHLINPDLEGALRIVDTVRYGLYQDTIIFPGTDFILFTVPEGEGAIRNGSKLSDLRKNLPYDFVVTAIYRNASVIIPSGDTEIKQGDILAIITDSDQAYAALSGSEMSSVYSEPDDIVILGATRITRFLLNTFTPRERKKVRLVEKDSAMAEEFASLYPEIMVLNASITDELVWENEDLGMADLFLSLTDNDELNIVTSGYAKKIGVKKAIAQIKSNANYVQFALSLDVDVALSITDVTSDAVIRFLRGDGISAMHTLFNGDLEVYEYIVQDDFRFIGKKLKDVKFRSRIVLAGAKKPDGSSFIPDGEYTFTSGDSLIMAIRHEDSGYLKELFQ</sequence>
<evidence type="ECO:0000259" key="8">
    <source>
        <dbReference type="PROSITE" id="PS51202"/>
    </source>
</evidence>
<evidence type="ECO:0000256" key="1">
    <source>
        <dbReference type="ARBA" id="ARBA00017378"/>
    </source>
</evidence>
<dbReference type="PROSITE" id="PS51202">
    <property type="entry name" value="RCK_C"/>
    <property type="match status" value="2"/>
</dbReference>
<evidence type="ECO:0000313" key="10">
    <source>
        <dbReference type="Proteomes" id="UP000810292"/>
    </source>
</evidence>
<dbReference type="InterPro" id="IPR006037">
    <property type="entry name" value="RCK_C"/>
</dbReference>
<accession>A0A9D9IAL2</accession>
<dbReference type="Gene3D" id="3.40.50.720">
    <property type="entry name" value="NAD(P)-binding Rossmann-like Domain"/>
    <property type="match status" value="2"/>
</dbReference>
<dbReference type="SUPFAM" id="SSF116726">
    <property type="entry name" value="TrkA C-terminal domain-like"/>
    <property type="match status" value="2"/>
</dbReference>
<dbReference type="InterPro" id="IPR036721">
    <property type="entry name" value="RCK_C_sf"/>
</dbReference>
<dbReference type="Pfam" id="PF02254">
    <property type="entry name" value="TrkA_N"/>
    <property type="match status" value="2"/>
</dbReference>
<dbReference type="GO" id="GO:0015079">
    <property type="term" value="F:potassium ion transmembrane transporter activity"/>
    <property type="evidence" value="ECO:0007669"/>
    <property type="project" value="InterPro"/>
</dbReference>
<comment type="caution">
    <text evidence="9">The sequence shown here is derived from an EMBL/GenBank/DDBJ whole genome shotgun (WGS) entry which is preliminary data.</text>
</comment>
<evidence type="ECO:0000256" key="6">
    <source>
        <dbReference type="ARBA" id="ARBA00023065"/>
    </source>
</evidence>
<keyword evidence="3" id="KW-0633">Potassium transport</keyword>
<dbReference type="Gene3D" id="3.30.70.1450">
    <property type="entry name" value="Regulator of K+ conductance, C-terminal domain"/>
    <property type="match status" value="2"/>
</dbReference>
<dbReference type="PANTHER" id="PTHR43833">
    <property type="entry name" value="POTASSIUM CHANNEL PROTEIN 2-RELATED-RELATED"/>
    <property type="match status" value="1"/>
</dbReference>
<dbReference type="EMBL" id="JADIMF010000074">
    <property type="protein sequence ID" value="MBO8469079.1"/>
    <property type="molecule type" value="Genomic_DNA"/>
</dbReference>
<feature type="domain" description="RCK N-terminal" evidence="7">
    <location>
        <begin position="232"/>
        <end position="351"/>
    </location>
</feature>
<dbReference type="GO" id="GO:0005886">
    <property type="term" value="C:plasma membrane"/>
    <property type="evidence" value="ECO:0007669"/>
    <property type="project" value="InterPro"/>
</dbReference>
<dbReference type="InterPro" id="IPR003148">
    <property type="entry name" value="RCK_N"/>
</dbReference>
<dbReference type="AlphaFoldDB" id="A0A9D9IAL2"/>
<keyword evidence="2" id="KW-0813">Transport</keyword>
<evidence type="ECO:0000256" key="3">
    <source>
        <dbReference type="ARBA" id="ARBA00022538"/>
    </source>
</evidence>
<reference evidence="9" key="2">
    <citation type="journal article" date="2021" name="PeerJ">
        <title>Extensive microbial diversity within the chicken gut microbiome revealed by metagenomics and culture.</title>
        <authorList>
            <person name="Gilroy R."/>
            <person name="Ravi A."/>
            <person name="Getino M."/>
            <person name="Pursley I."/>
            <person name="Horton D.L."/>
            <person name="Alikhan N.F."/>
            <person name="Baker D."/>
            <person name="Gharbi K."/>
            <person name="Hall N."/>
            <person name="Watson M."/>
            <person name="Adriaenssens E.M."/>
            <person name="Foster-Nyarko E."/>
            <person name="Jarju S."/>
            <person name="Secka A."/>
            <person name="Antonio M."/>
            <person name="Oren A."/>
            <person name="Chaudhuri R.R."/>
            <person name="La Ragione R."/>
            <person name="Hildebrand F."/>
            <person name="Pallen M.J."/>
        </authorList>
    </citation>
    <scope>NUCLEOTIDE SEQUENCE</scope>
    <source>
        <strain evidence="9">14700</strain>
    </source>
</reference>
<evidence type="ECO:0000259" key="7">
    <source>
        <dbReference type="PROSITE" id="PS51201"/>
    </source>
</evidence>
<organism evidence="9 10">
    <name type="scientific">Candidatus Ornithospirochaeta stercoravium</name>
    <dbReference type="NCBI Taxonomy" id="2840897"/>
    <lineage>
        <taxon>Bacteria</taxon>
        <taxon>Pseudomonadati</taxon>
        <taxon>Spirochaetota</taxon>
        <taxon>Spirochaetia</taxon>
        <taxon>Spirochaetales</taxon>
        <taxon>Spirochaetaceae</taxon>
        <taxon>Spirochaetaceae incertae sedis</taxon>
        <taxon>Candidatus Ornithospirochaeta</taxon>
    </lineage>
</organism>
<dbReference type="PROSITE" id="PS51201">
    <property type="entry name" value="RCK_N"/>
    <property type="match status" value="2"/>
</dbReference>
<dbReference type="PANTHER" id="PTHR43833:SF5">
    <property type="entry name" value="TRK SYSTEM POTASSIUM UPTAKE PROTEIN TRKA"/>
    <property type="match status" value="1"/>
</dbReference>
<dbReference type="InterPro" id="IPR006036">
    <property type="entry name" value="K_uptake_TrkA"/>
</dbReference>
<dbReference type="PRINTS" id="PR00335">
    <property type="entry name" value="KUPTAKETRKA"/>
</dbReference>